<dbReference type="EMBL" id="BARW01026495">
    <property type="protein sequence ID" value="GAJ06079.1"/>
    <property type="molecule type" value="Genomic_DNA"/>
</dbReference>
<protein>
    <submittedName>
        <fullName evidence="1">Uncharacterized protein</fullName>
    </submittedName>
</protein>
<proteinExistence type="predicted"/>
<organism evidence="1">
    <name type="scientific">marine sediment metagenome</name>
    <dbReference type="NCBI Taxonomy" id="412755"/>
    <lineage>
        <taxon>unclassified sequences</taxon>
        <taxon>metagenomes</taxon>
        <taxon>ecological metagenomes</taxon>
    </lineage>
</organism>
<feature type="non-terminal residue" evidence="1">
    <location>
        <position position="1"/>
    </location>
</feature>
<name>X1TLE8_9ZZZZ</name>
<reference evidence="1" key="1">
    <citation type="journal article" date="2014" name="Front. Microbiol.">
        <title>High frequency of phylogenetically diverse reductive dehalogenase-homologous genes in deep subseafloor sedimentary metagenomes.</title>
        <authorList>
            <person name="Kawai M."/>
            <person name="Futagami T."/>
            <person name="Toyoda A."/>
            <person name="Takaki Y."/>
            <person name="Nishi S."/>
            <person name="Hori S."/>
            <person name="Arai W."/>
            <person name="Tsubouchi T."/>
            <person name="Morono Y."/>
            <person name="Uchiyama I."/>
            <person name="Ito T."/>
            <person name="Fujiyama A."/>
            <person name="Inagaki F."/>
            <person name="Takami H."/>
        </authorList>
    </citation>
    <scope>NUCLEOTIDE SEQUENCE</scope>
    <source>
        <strain evidence="1">Expedition CK06-06</strain>
    </source>
</reference>
<sequence length="51" mass="5675">ALLPYNSSAKAKYELIGLPFLIEDKETQGEEYMSKLSQICNREGLEVQVGA</sequence>
<evidence type="ECO:0000313" key="1">
    <source>
        <dbReference type="EMBL" id="GAJ06079.1"/>
    </source>
</evidence>
<gene>
    <name evidence="1" type="ORF">S12H4_43200</name>
</gene>
<accession>X1TLE8</accession>
<dbReference type="AlphaFoldDB" id="X1TLE8"/>
<comment type="caution">
    <text evidence="1">The sequence shown here is derived from an EMBL/GenBank/DDBJ whole genome shotgun (WGS) entry which is preliminary data.</text>
</comment>